<dbReference type="PROSITE" id="PS51293">
    <property type="entry name" value="SANT"/>
    <property type="match status" value="1"/>
</dbReference>
<dbReference type="PANTHER" id="PTHR12802">
    <property type="entry name" value="SWI/SNF COMPLEX-RELATED"/>
    <property type="match status" value="1"/>
</dbReference>
<dbReference type="AlphaFoldDB" id="A0AAQ3QQL9"/>
<comment type="subcellular location">
    <subcellularLocation>
        <location evidence="1">Nucleus</location>
    </subcellularLocation>
</comment>
<dbReference type="Pfam" id="PF00249">
    <property type="entry name" value="Myb_DNA-binding"/>
    <property type="match status" value="1"/>
</dbReference>
<evidence type="ECO:0000256" key="4">
    <source>
        <dbReference type="ARBA" id="ARBA00023163"/>
    </source>
</evidence>
<dbReference type="SMART" id="SM00717">
    <property type="entry name" value="SANT"/>
    <property type="match status" value="1"/>
</dbReference>
<feature type="compositionally biased region" description="Polar residues" evidence="6">
    <location>
        <begin position="233"/>
        <end position="244"/>
    </location>
</feature>
<name>A0AAQ3QQL9_9LILI</name>
<keyword evidence="5" id="KW-0539">Nucleus</keyword>
<dbReference type="EMBL" id="CP136897">
    <property type="protein sequence ID" value="WOL16845.1"/>
    <property type="molecule type" value="Genomic_DNA"/>
</dbReference>
<evidence type="ECO:0000259" key="9">
    <source>
        <dbReference type="PROSITE" id="PS51294"/>
    </source>
</evidence>
<evidence type="ECO:0000256" key="3">
    <source>
        <dbReference type="ARBA" id="ARBA00023125"/>
    </source>
</evidence>
<gene>
    <name evidence="10" type="ORF">Cni_G25633</name>
</gene>
<dbReference type="PROSITE" id="PS50090">
    <property type="entry name" value="MYB_LIKE"/>
    <property type="match status" value="1"/>
</dbReference>
<feature type="region of interest" description="Disordered" evidence="6">
    <location>
        <begin position="457"/>
        <end position="497"/>
    </location>
</feature>
<evidence type="ECO:0000313" key="11">
    <source>
        <dbReference type="Proteomes" id="UP001327560"/>
    </source>
</evidence>
<sequence length="511" mass="56587">MASASSASSRSSHEIHQDLIFAISFGDFVEGWEEIGAGASTASSFRGDRVPAGLINFSQRFSMCSRKTFFKLFSKNWFLYNQEQQESTVLNPAYNPFNQMDVHAKIRALNPPKEIDSFGEERTPRVRKSYTITKQRERWTEEEHKKFLEALQLYGRAWRRIEEHIGSKTVVQIRSHAQKFFSKVVRESDSNDSEGTLKAIEIPPPRPKRKPLHPYPRKLGNLSNKGSPVLKQLQRSPLQSSATCEQEDRSPTSVLSAFGSETPASTFSNGQNGCSSPVGSNDHDDGGDSPTITVQGDNKLPSFCEGAPGLTMQDHRAILMEIDPRPNTSSEAQVPTFKLFGKTVEVTTSNKSCAPSDWNVAQPNLMFSCDINSHQGNKAFDLHSKAEMSSSQSSTQGLAPWDISTNAWNAYPCLIPPWFYCFPVVGENSVGPMFLPLPWWTTHSNLPFPFVHPQAQHPQQFSTADVGDQGTAQREGSCTGSSTSSINRAGLSNQNTNGVVDSKSIEIEDEI</sequence>
<dbReference type="GO" id="GO:0005634">
    <property type="term" value="C:nucleus"/>
    <property type="evidence" value="ECO:0007669"/>
    <property type="project" value="UniProtKB-SubCell"/>
</dbReference>
<organism evidence="10 11">
    <name type="scientific">Canna indica</name>
    <name type="common">Indian-shot</name>
    <dbReference type="NCBI Taxonomy" id="4628"/>
    <lineage>
        <taxon>Eukaryota</taxon>
        <taxon>Viridiplantae</taxon>
        <taxon>Streptophyta</taxon>
        <taxon>Embryophyta</taxon>
        <taxon>Tracheophyta</taxon>
        <taxon>Spermatophyta</taxon>
        <taxon>Magnoliopsida</taxon>
        <taxon>Liliopsida</taxon>
        <taxon>Zingiberales</taxon>
        <taxon>Cannaceae</taxon>
        <taxon>Canna</taxon>
    </lineage>
</organism>
<evidence type="ECO:0000256" key="2">
    <source>
        <dbReference type="ARBA" id="ARBA00023015"/>
    </source>
</evidence>
<evidence type="ECO:0000256" key="6">
    <source>
        <dbReference type="SAM" id="MobiDB-lite"/>
    </source>
</evidence>
<feature type="domain" description="SANT" evidence="8">
    <location>
        <begin position="134"/>
        <end position="185"/>
    </location>
</feature>
<evidence type="ECO:0000259" key="7">
    <source>
        <dbReference type="PROSITE" id="PS50090"/>
    </source>
</evidence>
<dbReference type="CDD" id="cd00167">
    <property type="entry name" value="SANT"/>
    <property type="match status" value="1"/>
</dbReference>
<keyword evidence="3" id="KW-0238">DNA-binding</keyword>
<accession>A0AAQ3QQL9</accession>
<feature type="compositionally biased region" description="Basic residues" evidence="6">
    <location>
        <begin position="206"/>
        <end position="216"/>
    </location>
</feature>
<evidence type="ECO:0000259" key="8">
    <source>
        <dbReference type="PROSITE" id="PS51293"/>
    </source>
</evidence>
<dbReference type="FunFam" id="1.10.10.60:FF:000023">
    <property type="entry name" value="protein REVEILLE 6 isoform X1"/>
    <property type="match status" value="1"/>
</dbReference>
<feature type="domain" description="HTH myb-type" evidence="9">
    <location>
        <begin position="131"/>
        <end position="185"/>
    </location>
</feature>
<evidence type="ECO:0000313" key="10">
    <source>
        <dbReference type="EMBL" id="WOL16845.1"/>
    </source>
</evidence>
<evidence type="ECO:0000256" key="1">
    <source>
        <dbReference type="ARBA" id="ARBA00004123"/>
    </source>
</evidence>
<dbReference type="PROSITE" id="PS51294">
    <property type="entry name" value="HTH_MYB"/>
    <property type="match status" value="1"/>
</dbReference>
<keyword evidence="11" id="KW-1185">Reference proteome</keyword>
<protein>
    <submittedName>
        <fullName evidence="10">Uncharacterized protein</fullName>
    </submittedName>
</protein>
<keyword evidence="2" id="KW-0805">Transcription regulation</keyword>
<dbReference type="InterPro" id="IPR006447">
    <property type="entry name" value="Myb_dom_plants"/>
</dbReference>
<evidence type="ECO:0000256" key="5">
    <source>
        <dbReference type="ARBA" id="ARBA00023242"/>
    </source>
</evidence>
<keyword evidence="4" id="KW-0804">Transcription</keyword>
<feature type="domain" description="Myb-like" evidence="7">
    <location>
        <begin position="131"/>
        <end position="181"/>
    </location>
</feature>
<proteinExistence type="predicted"/>
<dbReference type="InterPro" id="IPR009057">
    <property type="entry name" value="Homeodomain-like_sf"/>
</dbReference>
<dbReference type="Proteomes" id="UP001327560">
    <property type="component" value="Chromosome 8"/>
</dbReference>
<dbReference type="NCBIfam" id="TIGR01557">
    <property type="entry name" value="myb_SHAQKYF"/>
    <property type="match status" value="1"/>
</dbReference>
<reference evidence="10 11" key="1">
    <citation type="submission" date="2023-10" db="EMBL/GenBank/DDBJ databases">
        <title>Chromosome-scale genome assembly provides insights into flower coloration mechanisms of Canna indica.</title>
        <authorList>
            <person name="Li C."/>
        </authorList>
    </citation>
    <scope>NUCLEOTIDE SEQUENCE [LARGE SCALE GENOMIC DNA]</scope>
    <source>
        <tissue evidence="10">Flower</tissue>
    </source>
</reference>
<dbReference type="SUPFAM" id="SSF46689">
    <property type="entry name" value="Homeodomain-like"/>
    <property type="match status" value="1"/>
</dbReference>
<dbReference type="InterPro" id="IPR017884">
    <property type="entry name" value="SANT_dom"/>
</dbReference>
<feature type="region of interest" description="Disordered" evidence="6">
    <location>
        <begin position="186"/>
        <end position="303"/>
    </location>
</feature>
<feature type="compositionally biased region" description="Polar residues" evidence="6">
    <location>
        <begin position="262"/>
        <end position="279"/>
    </location>
</feature>
<dbReference type="GO" id="GO:0010468">
    <property type="term" value="P:regulation of gene expression"/>
    <property type="evidence" value="ECO:0007669"/>
    <property type="project" value="UniProtKB-ARBA"/>
</dbReference>
<dbReference type="PANTHER" id="PTHR12802:SF175">
    <property type="entry name" value="PROTEIN REVEILLE 2"/>
    <property type="match status" value="1"/>
</dbReference>
<dbReference type="InterPro" id="IPR001005">
    <property type="entry name" value="SANT/Myb"/>
</dbReference>
<feature type="compositionally biased region" description="Polar residues" evidence="6">
    <location>
        <begin position="470"/>
        <end position="497"/>
    </location>
</feature>
<dbReference type="GO" id="GO:0003677">
    <property type="term" value="F:DNA binding"/>
    <property type="evidence" value="ECO:0007669"/>
    <property type="project" value="UniProtKB-KW"/>
</dbReference>
<dbReference type="Gene3D" id="1.10.10.60">
    <property type="entry name" value="Homeodomain-like"/>
    <property type="match status" value="1"/>
</dbReference>
<dbReference type="InterPro" id="IPR017930">
    <property type="entry name" value="Myb_dom"/>
</dbReference>